<dbReference type="InterPro" id="IPR050482">
    <property type="entry name" value="Sensor_HK_TwoCompSys"/>
</dbReference>
<dbReference type="SMART" id="SM00065">
    <property type="entry name" value="GAF"/>
    <property type="match status" value="2"/>
</dbReference>
<evidence type="ECO:0000256" key="2">
    <source>
        <dbReference type="ARBA" id="ARBA00022777"/>
    </source>
</evidence>
<dbReference type="InterPro" id="IPR003594">
    <property type="entry name" value="HATPase_dom"/>
</dbReference>
<dbReference type="SUPFAM" id="SSF55781">
    <property type="entry name" value="GAF domain-like"/>
    <property type="match status" value="2"/>
</dbReference>
<dbReference type="InterPro" id="IPR005467">
    <property type="entry name" value="His_kinase_dom"/>
</dbReference>
<dbReference type="Gene3D" id="1.20.5.1930">
    <property type="match status" value="1"/>
</dbReference>
<dbReference type="InterPro" id="IPR003018">
    <property type="entry name" value="GAF"/>
</dbReference>
<dbReference type="Pfam" id="PF02518">
    <property type="entry name" value="HATPase_c"/>
    <property type="match status" value="1"/>
</dbReference>
<keyword evidence="3" id="KW-0902">Two-component regulatory system</keyword>
<dbReference type="RefSeq" id="WP_343880477.1">
    <property type="nucleotide sequence ID" value="NZ_BAAAIJ010000047.1"/>
</dbReference>
<dbReference type="CDD" id="cd16917">
    <property type="entry name" value="HATPase_UhpB-NarQ-NarX-like"/>
    <property type="match status" value="1"/>
</dbReference>
<dbReference type="InterPro" id="IPR029016">
    <property type="entry name" value="GAF-like_dom_sf"/>
</dbReference>
<dbReference type="GO" id="GO:0016301">
    <property type="term" value="F:kinase activity"/>
    <property type="evidence" value="ECO:0007669"/>
    <property type="project" value="UniProtKB-KW"/>
</dbReference>
<comment type="caution">
    <text evidence="6">The sequence shown here is derived from an EMBL/GenBank/DDBJ whole genome shotgun (WGS) entry which is preliminary data.</text>
</comment>
<evidence type="ECO:0000256" key="1">
    <source>
        <dbReference type="ARBA" id="ARBA00022679"/>
    </source>
</evidence>
<name>A0ABW4Q657_9MICC</name>
<dbReference type="SMART" id="SM00387">
    <property type="entry name" value="HATPase_c"/>
    <property type="match status" value="1"/>
</dbReference>
<keyword evidence="1" id="KW-0808">Transferase</keyword>
<evidence type="ECO:0000259" key="5">
    <source>
        <dbReference type="PROSITE" id="PS50109"/>
    </source>
</evidence>
<evidence type="ECO:0000256" key="3">
    <source>
        <dbReference type="ARBA" id="ARBA00023012"/>
    </source>
</evidence>
<feature type="domain" description="Histidine kinase" evidence="5">
    <location>
        <begin position="472"/>
        <end position="556"/>
    </location>
</feature>
<proteinExistence type="predicted"/>
<dbReference type="Gene3D" id="3.30.565.10">
    <property type="entry name" value="Histidine kinase-like ATPase, C-terminal domain"/>
    <property type="match status" value="1"/>
</dbReference>
<dbReference type="SUPFAM" id="SSF55874">
    <property type="entry name" value="ATPase domain of HSP90 chaperone/DNA topoisomerase II/histidine kinase"/>
    <property type="match status" value="1"/>
</dbReference>
<evidence type="ECO:0000313" key="6">
    <source>
        <dbReference type="EMBL" id="MFD1845939.1"/>
    </source>
</evidence>
<keyword evidence="2 6" id="KW-0418">Kinase</keyword>
<sequence>MSPIRTTPVTDPEEVPPPLSSPAGGVDHLLAGFAAIAENQGLQTVLERVVEAACRLVDARYAALGVIGPDGELSHFITVGLDENQISSIGALPVGHGMLGLLISEPKPLRLEDLRQHPAAFGFPAGHPQMTSFLGVPIRVRNTVFGNLYLTEKNGGGNFSQSDEDLTVALAAAAGVAIENMRLFEAETRRSRWLECGQEAVQALLNSDTELNLSDVEVVAEHALAASGASLVLILTRMAPDESLYCEVALGLHSDSFRGRLVGDGTALRKVTLPFRDTAVLNGGDLQDLLPNSEAEVFDAAMYTRITDRGSHARFLVIARTKDDPPFSPVDQRMVAAFASQISTALELTQMQIQREQDAVFGDRDRIARDLHDLVIQRMFAAGLSIQSLRKHVVGDEPLARIDSVTTELDATIGELRATIYSLQSVTNSEDSLSSRILALVRRALDGSDVEPVIHFSGPLDTAVGLATAAHLEAILREALSNALQHSQATTIMVTLSAGVQSVNLRITDNGQGFEQTGRRSGLRNMQQRAEELGGKVTVESALGHGTTIDVTLPLS</sequence>
<dbReference type="EMBL" id="JBHUGA010000011">
    <property type="protein sequence ID" value="MFD1845939.1"/>
    <property type="molecule type" value="Genomic_DNA"/>
</dbReference>
<dbReference type="Gene3D" id="3.30.450.40">
    <property type="match status" value="2"/>
</dbReference>
<feature type="compositionally biased region" description="Low complexity" evidence="4">
    <location>
        <begin position="1"/>
        <end position="10"/>
    </location>
</feature>
<gene>
    <name evidence="6" type="ORF">ACFSFX_04945</name>
</gene>
<dbReference type="Pfam" id="PF13185">
    <property type="entry name" value="GAF_2"/>
    <property type="match status" value="1"/>
</dbReference>
<dbReference type="Proteomes" id="UP001597307">
    <property type="component" value="Unassembled WGS sequence"/>
</dbReference>
<dbReference type="InterPro" id="IPR036890">
    <property type="entry name" value="HATPase_C_sf"/>
</dbReference>
<dbReference type="InterPro" id="IPR011712">
    <property type="entry name" value="Sig_transdc_His_kin_sub3_dim/P"/>
</dbReference>
<feature type="region of interest" description="Disordered" evidence="4">
    <location>
        <begin position="1"/>
        <end position="22"/>
    </location>
</feature>
<keyword evidence="7" id="KW-1185">Reference proteome</keyword>
<organism evidence="6 7">
    <name type="scientific">Arthrobacter flavus</name>
    <dbReference type="NCBI Taxonomy" id="95172"/>
    <lineage>
        <taxon>Bacteria</taxon>
        <taxon>Bacillati</taxon>
        <taxon>Actinomycetota</taxon>
        <taxon>Actinomycetes</taxon>
        <taxon>Micrococcales</taxon>
        <taxon>Micrococcaceae</taxon>
        <taxon>Arthrobacter</taxon>
    </lineage>
</organism>
<dbReference type="PANTHER" id="PTHR24421">
    <property type="entry name" value="NITRATE/NITRITE SENSOR PROTEIN NARX-RELATED"/>
    <property type="match status" value="1"/>
</dbReference>
<dbReference type="PANTHER" id="PTHR24421:SF56">
    <property type="entry name" value="OXYGEN SENSOR HISTIDINE KINASE RESPONSE REGULATOR DOST"/>
    <property type="match status" value="1"/>
</dbReference>
<evidence type="ECO:0000313" key="7">
    <source>
        <dbReference type="Proteomes" id="UP001597307"/>
    </source>
</evidence>
<dbReference type="PROSITE" id="PS50109">
    <property type="entry name" value="HIS_KIN"/>
    <property type="match status" value="1"/>
</dbReference>
<reference evidence="7" key="1">
    <citation type="journal article" date="2019" name="Int. J. Syst. Evol. Microbiol.">
        <title>The Global Catalogue of Microorganisms (GCM) 10K type strain sequencing project: providing services to taxonomists for standard genome sequencing and annotation.</title>
        <authorList>
            <consortium name="The Broad Institute Genomics Platform"/>
            <consortium name="The Broad Institute Genome Sequencing Center for Infectious Disease"/>
            <person name="Wu L."/>
            <person name="Ma J."/>
        </authorList>
    </citation>
    <scope>NUCLEOTIDE SEQUENCE [LARGE SCALE GENOMIC DNA]</scope>
    <source>
        <strain evidence="7">JCM 11496</strain>
    </source>
</reference>
<accession>A0ABW4Q657</accession>
<protein>
    <submittedName>
        <fullName evidence="6">GAF domain-containing sensor histidine kinase</fullName>
    </submittedName>
</protein>
<dbReference type="Pfam" id="PF07730">
    <property type="entry name" value="HisKA_3"/>
    <property type="match status" value="1"/>
</dbReference>
<evidence type="ECO:0000256" key="4">
    <source>
        <dbReference type="SAM" id="MobiDB-lite"/>
    </source>
</evidence>